<keyword evidence="13 16" id="KW-0460">Magnesium</keyword>
<comment type="similarity">
    <text evidence="6 16">Belongs to the purine/pyrimidine phosphoribosyltransferase family.</text>
</comment>
<accession>A0ABR7JMG8</accession>
<evidence type="ECO:0000256" key="3">
    <source>
        <dbReference type="ARBA" id="ARBA00004496"/>
    </source>
</evidence>
<evidence type="ECO:0000256" key="9">
    <source>
        <dbReference type="ARBA" id="ARBA00022679"/>
    </source>
</evidence>
<dbReference type="RefSeq" id="WP_153923853.1">
    <property type="nucleotide sequence ID" value="NZ_JACRWE010000002.1"/>
</dbReference>
<dbReference type="GO" id="GO:0016757">
    <property type="term" value="F:glycosyltransferase activity"/>
    <property type="evidence" value="ECO:0007669"/>
    <property type="project" value="UniProtKB-KW"/>
</dbReference>
<evidence type="ECO:0000256" key="8">
    <source>
        <dbReference type="ARBA" id="ARBA00022676"/>
    </source>
</evidence>
<evidence type="ECO:0000256" key="16">
    <source>
        <dbReference type="RuleBase" id="RU364099"/>
    </source>
</evidence>
<dbReference type="InterPro" id="IPR029057">
    <property type="entry name" value="PRTase-like"/>
</dbReference>
<gene>
    <name evidence="18" type="primary">hpt</name>
    <name evidence="18" type="ORF">H8923_03960</name>
</gene>
<comment type="caution">
    <text evidence="18">The sequence shown here is derived from an EMBL/GenBank/DDBJ whole genome shotgun (WGS) entry which is preliminary data.</text>
</comment>
<evidence type="ECO:0000256" key="1">
    <source>
        <dbReference type="ARBA" id="ARBA00001946"/>
    </source>
</evidence>
<dbReference type="NCBIfam" id="TIGR01203">
    <property type="entry name" value="HGPRTase"/>
    <property type="match status" value="1"/>
</dbReference>
<keyword evidence="10 16" id="KW-0479">Metal-binding</keyword>
<evidence type="ECO:0000313" key="18">
    <source>
        <dbReference type="EMBL" id="MBC5995903.1"/>
    </source>
</evidence>
<evidence type="ECO:0000256" key="12">
    <source>
        <dbReference type="ARBA" id="ARBA00022741"/>
    </source>
</evidence>
<keyword evidence="9 16" id="KW-0808">Transferase</keyword>
<evidence type="ECO:0000256" key="13">
    <source>
        <dbReference type="ARBA" id="ARBA00022842"/>
    </source>
</evidence>
<dbReference type="InterPro" id="IPR005904">
    <property type="entry name" value="Hxn_phspho_trans"/>
</dbReference>
<evidence type="ECO:0000256" key="2">
    <source>
        <dbReference type="ARBA" id="ARBA00002049"/>
    </source>
</evidence>
<keyword evidence="11 16" id="KW-0660">Purine salvage</keyword>
<keyword evidence="19" id="KW-1185">Reference proteome</keyword>
<protein>
    <recommendedName>
        <fullName evidence="16">Hypoxanthine phosphoribosyltransferase</fullName>
        <ecNumber evidence="16">2.4.2.8</ecNumber>
    </recommendedName>
</protein>
<keyword evidence="8 16" id="KW-0328">Glycosyltransferase</keyword>
<dbReference type="InterPro" id="IPR000836">
    <property type="entry name" value="PRTase_dom"/>
</dbReference>
<evidence type="ECO:0000256" key="14">
    <source>
        <dbReference type="ARBA" id="ARBA00048811"/>
    </source>
</evidence>
<dbReference type="SUPFAM" id="SSF53271">
    <property type="entry name" value="PRTase-like"/>
    <property type="match status" value="1"/>
</dbReference>
<dbReference type="Proteomes" id="UP000609849">
    <property type="component" value="Unassembled WGS sequence"/>
</dbReference>
<evidence type="ECO:0000256" key="7">
    <source>
        <dbReference type="ARBA" id="ARBA00022490"/>
    </source>
</evidence>
<evidence type="ECO:0000256" key="10">
    <source>
        <dbReference type="ARBA" id="ARBA00022723"/>
    </source>
</evidence>
<name>A0ABR7JMG8_9FIRM</name>
<evidence type="ECO:0000256" key="6">
    <source>
        <dbReference type="ARBA" id="ARBA00008391"/>
    </source>
</evidence>
<proteinExistence type="inferred from homology"/>
<dbReference type="Gene3D" id="3.40.50.2020">
    <property type="match status" value="1"/>
</dbReference>
<comment type="function">
    <text evidence="2">Purine salvage pathway enzyme that catalyzes the transfer of the ribosyl-5-phosphate group from 5-phospho-alpha-D-ribose 1-diphosphate (PRPP) to the N9 position of the 6-oxopurines hypoxanthine and guanine to form the corresponding ribonucleotides IMP (inosine 5'-monophosphate) and GMP (guanosine 5'-monophosphate), with the release of PPi.</text>
</comment>
<dbReference type="PANTHER" id="PTHR43340">
    <property type="entry name" value="HYPOXANTHINE-GUANINE PHOSPHORIBOSYLTRANSFERASE"/>
    <property type="match status" value="1"/>
</dbReference>
<dbReference type="EC" id="2.4.2.8" evidence="16"/>
<comment type="catalytic activity">
    <reaction evidence="14">
        <text>GMP + diphosphate = guanine + 5-phospho-alpha-D-ribose 1-diphosphate</text>
        <dbReference type="Rhea" id="RHEA:25424"/>
        <dbReference type="ChEBI" id="CHEBI:16235"/>
        <dbReference type="ChEBI" id="CHEBI:33019"/>
        <dbReference type="ChEBI" id="CHEBI:58017"/>
        <dbReference type="ChEBI" id="CHEBI:58115"/>
        <dbReference type="EC" id="2.4.2.8"/>
    </reaction>
    <physiologicalReaction direction="right-to-left" evidence="14">
        <dbReference type="Rhea" id="RHEA:25426"/>
    </physiologicalReaction>
</comment>
<dbReference type="PANTHER" id="PTHR43340:SF1">
    <property type="entry name" value="HYPOXANTHINE PHOSPHORIBOSYLTRANSFERASE"/>
    <property type="match status" value="1"/>
</dbReference>
<evidence type="ECO:0000256" key="15">
    <source>
        <dbReference type="ARBA" id="ARBA00049402"/>
    </source>
</evidence>
<dbReference type="CDD" id="cd06223">
    <property type="entry name" value="PRTases_typeI"/>
    <property type="match status" value="1"/>
</dbReference>
<comment type="pathway">
    <text evidence="4 16">Purine metabolism; IMP biosynthesis via salvage pathway; IMP from hypoxanthine: step 1/1.</text>
</comment>
<reference evidence="18 19" key="1">
    <citation type="submission" date="2020-08" db="EMBL/GenBank/DDBJ databases">
        <authorList>
            <person name="Liu C."/>
            <person name="Sun Q."/>
        </authorList>
    </citation>
    <scope>NUCLEOTIDE SEQUENCE [LARGE SCALE GENOMIC DNA]</scope>
    <source>
        <strain evidence="18 19">NSJ-18</strain>
    </source>
</reference>
<comment type="pathway">
    <text evidence="5">Purine metabolism; GMP biosynthesis via salvage pathway; GMP from guanine: step 1/1.</text>
</comment>
<comment type="catalytic activity">
    <reaction evidence="15">
        <text>IMP + diphosphate = hypoxanthine + 5-phospho-alpha-D-ribose 1-diphosphate</text>
        <dbReference type="Rhea" id="RHEA:17973"/>
        <dbReference type="ChEBI" id="CHEBI:17368"/>
        <dbReference type="ChEBI" id="CHEBI:33019"/>
        <dbReference type="ChEBI" id="CHEBI:58017"/>
        <dbReference type="ChEBI" id="CHEBI:58053"/>
        <dbReference type="EC" id="2.4.2.8"/>
    </reaction>
    <physiologicalReaction direction="right-to-left" evidence="15">
        <dbReference type="Rhea" id="RHEA:17975"/>
    </physiologicalReaction>
</comment>
<sequence length="174" mass="19430">MFKVTGVMLSEEEIKAKVYEIAKKIEKDYQGEDLLIVGILKGASVFVADLIRNIDLDVDMDFMSVSSYGNSTESSGTVKIIKDLDVDIEGRNVLIVEDIIDSGLTLSNLVAALQTRNPKSLKLCTLLDKPQRRTAKMHVDYVGFVIEDKFIVGYGIDYAEKYRNLPYIGVVEDV</sequence>
<keyword evidence="7 16" id="KW-0963">Cytoplasm</keyword>
<dbReference type="EMBL" id="JACRWE010000002">
    <property type="protein sequence ID" value="MBC5995903.1"/>
    <property type="molecule type" value="Genomic_DNA"/>
</dbReference>
<feature type="domain" description="Phosphoribosyltransferase" evidence="17">
    <location>
        <begin position="12"/>
        <end position="158"/>
    </location>
</feature>
<evidence type="ECO:0000256" key="5">
    <source>
        <dbReference type="ARBA" id="ARBA00004676"/>
    </source>
</evidence>
<evidence type="ECO:0000259" key="17">
    <source>
        <dbReference type="Pfam" id="PF00156"/>
    </source>
</evidence>
<dbReference type="Pfam" id="PF00156">
    <property type="entry name" value="Pribosyltran"/>
    <property type="match status" value="1"/>
</dbReference>
<comment type="cofactor">
    <cofactor evidence="1 16">
        <name>Mg(2+)</name>
        <dbReference type="ChEBI" id="CHEBI:18420"/>
    </cofactor>
</comment>
<comment type="subcellular location">
    <subcellularLocation>
        <location evidence="3 16">Cytoplasm</location>
    </subcellularLocation>
</comment>
<keyword evidence="12 16" id="KW-0547">Nucleotide-binding</keyword>
<evidence type="ECO:0000313" key="19">
    <source>
        <dbReference type="Proteomes" id="UP000609849"/>
    </source>
</evidence>
<dbReference type="InterPro" id="IPR050408">
    <property type="entry name" value="HGPRT"/>
</dbReference>
<organism evidence="18 19">
    <name type="scientific">Romboutsia faecis</name>
    <dbReference type="NCBI Taxonomy" id="2764597"/>
    <lineage>
        <taxon>Bacteria</taxon>
        <taxon>Bacillati</taxon>
        <taxon>Bacillota</taxon>
        <taxon>Clostridia</taxon>
        <taxon>Peptostreptococcales</taxon>
        <taxon>Peptostreptococcaceae</taxon>
        <taxon>Romboutsia</taxon>
    </lineage>
</organism>
<evidence type="ECO:0000256" key="11">
    <source>
        <dbReference type="ARBA" id="ARBA00022726"/>
    </source>
</evidence>
<evidence type="ECO:0000256" key="4">
    <source>
        <dbReference type="ARBA" id="ARBA00004669"/>
    </source>
</evidence>